<feature type="region of interest" description="Disordered" evidence="1">
    <location>
        <begin position="83"/>
        <end position="163"/>
    </location>
</feature>
<dbReference type="Proteomes" id="UP000305948">
    <property type="component" value="Unassembled WGS sequence"/>
</dbReference>
<keyword evidence="3" id="KW-1185">Reference proteome</keyword>
<protein>
    <submittedName>
        <fullName evidence="2">Uncharacterized protein</fullName>
    </submittedName>
</protein>
<dbReference type="EMBL" id="ML213505">
    <property type="protein sequence ID" value="TFK54613.1"/>
    <property type="molecule type" value="Genomic_DNA"/>
</dbReference>
<evidence type="ECO:0000313" key="2">
    <source>
        <dbReference type="EMBL" id="TFK54613.1"/>
    </source>
</evidence>
<gene>
    <name evidence="2" type="ORF">OE88DRAFT_1731930</name>
</gene>
<feature type="compositionally biased region" description="Acidic residues" evidence="1">
    <location>
        <begin position="92"/>
        <end position="104"/>
    </location>
</feature>
<dbReference type="OrthoDB" id="3267661at2759"/>
<accession>A0A5C3NB82</accession>
<reference evidence="2 3" key="1">
    <citation type="journal article" date="2019" name="Nat. Ecol. Evol.">
        <title>Megaphylogeny resolves global patterns of mushroom evolution.</title>
        <authorList>
            <person name="Varga T."/>
            <person name="Krizsan K."/>
            <person name="Foldi C."/>
            <person name="Dima B."/>
            <person name="Sanchez-Garcia M."/>
            <person name="Sanchez-Ramirez S."/>
            <person name="Szollosi G.J."/>
            <person name="Szarkandi J.G."/>
            <person name="Papp V."/>
            <person name="Albert L."/>
            <person name="Andreopoulos W."/>
            <person name="Angelini C."/>
            <person name="Antonin V."/>
            <person name="Barry K.W."/>
            <person name="Bougher N.L."/>
            <person name="Buchanan P."/>
            <person name="Buyck B."/>
            <person name="Bense V."/>
            <person name="Catcheside P."/>
            <person name="Chovatia M."/>
            <person name="Cooper J."/>
            <person name="Damon W."/>
            <person name="Desjardin D."/>
            <person name="Finy P."/>
            <person name="Geml J."/>
            <person name="Haridas S."/>
            <person name="Hughes K."/>
            <person name="Justo A."/>
            <person name="Karasinski D."/>
            <person name="Kautmanova I."/>
            <person name="Kiss B."/>
            <person name="Kocsube S."/>
            <person name="Kotiranta H."/>
            <person name="LaButti K.M."/>
            <person name="Lechner B.E."/>
            <person name="Liimatainen K."/>
            <person name="Lipzen A."/>
            <person name="Lukacs Z."/>
            <person name="Mihaltcheva S."/>
            <person name="Morgado L.N."/>
            <person name="Niskanen T."/>
            <person name="Noordeloos M.E."/>
            <person name="Ohm R.A."/>
            <person name="Ortiz-Santana B."/>
            <person name="Ovrebo C."/>
            <person name="Racz N."/>
            <person name="Riley R."/>
            <person name="Savchenko A."/>
            <person name="Shiryaev A."/>
            <person name="Soop K."/>
            <person name="Spirin V."/>
            <person name="Szebenyi C."/>
            <person name="Tomsovsky M."/>
            <person name="Tulloss R.E."/>
            <person name="Uehling J."/>
            <person name="Grigoriev I.V."/>
            <person name="Vagvolgyi C."/>
            <person name="Papp T."/>
            <person name="Martin F.M."/>
            <person name="Miettinen O."/>
            <person name="Hibbett D.S."/>
            <person name="Nagy L.G."/>
        </authorList>
    </citation>
    <scope>NUCLEOTIDE SEQUENCE [LARGE SCALE GENOMIC DNA]</scope>
    <source>
        <strain evidence="2 3">OMC1185</strain>
    </source>
</reference>
<name>A0A5C3NB82_9AGAM</name>
<organism evidence="2 3">
    <name type="scientific">Heliocybe sulcata</name>
    <dbReference type="NCBI Taxonomy" id="5364"/>
    <lineage>
        <taxon>Eukaryota</taxon>
        <taxon>Fungi</taxon>
        <taxon>Dikarya</taxon>
        <taxon>Basidiomycota</taxon>
        <taxon>Agaricomycotina</taxon>
        <taxon>Agaricomycetes</taxon>
        <taxon>Gloeophyllales</taxon>
        <taxon>Gloeophyllaceae</taxon>
        <taxon>Heliocybe</taxon>
    </lineage>
</organism>
<dbReference type="STRING" id="5364.A0A5C3NB82"/>
<sequence length="163" mass="18282">MSTAASPTVLPRNQIFPELMPKMPSEPYPLPLAKPGRHMGRIKRDFHREMEQLSDEETELDNISLAHRNRGFDYMVPLGKLLTQREERNDNGEDDADADSEVTGDSEHSAGEESGVEEENGEDAADLDAEIQDMDEPPADTTVDTEDMEEGETEEYEEEPSDV</sequence>
<dbReference type="AlphaFoldDB" id="A0A5C3NB82"/>
<evidence type="ECO:0000256" key="1">
    <source>
        <dbReference type="SAM" id="MobiDB-lite"/>
    </source>
</evidence>
<proteinExistence type="predicted"/>
<evidence type="ECO:0000313" key="3">
    <source>
        <dbReference type="Proteomes" id="UP000305948"/>
    </source>
</evidence>
<feature type="compositionally biased region" description="Acidic residues" evidence="1">
    <location>
        <begin position="114"/>
        <end position="163"/>
    </location>
</feature>